<evidence type="ECO:0000313" key="3">
    <source>
        <dbReference type="Proteomes" id="UP000275719"/>
    </source>
</evidence>
<reference evidence="2 3" key="1">
    <citation type="submission" date="2018-11" db="EMBL/GenBank/DDBJ databases">
        <title>Flavobacterium sp. nov., YIM 102701-2 draft genome.</title>
        <authorList>
            <person name="Li G."/>
            <person name="Jiang Y."/>
        </authorList>
    </citation>
    <scope>NUCLEOTIDE SEQUENCE [LARGE SCALE GENOMIC DNA]</scope>
    <source>
        <strain evidence="2 3">YIM 102701-2</strain>
    </source>
</reference>
<name>A0A3P3W8W2_9FLAO</name>
<feature type="region of interest" description="Disordered" evidence="1">
    <location>
        <begin position="23"/>
        <end position="45"/>
    </location>
</feature>
<protein>
    <recommendedName>
        <fullName evidence="4">Lipoprotein</fullName>
    </recommendedName>
</protein>
<dbReference type="Gene3D" id="3.40.50.1110">
    <property type="entry name" value="SGNH hydrolase"/>
    <property type="match status" value="1"/>
</dbReference>
<dbReference type="InterPro" id="IPR036514">
    <property type="entry name" value="SGNH_hydro_sf"/>
</dbReference>
<sequence length="295" mass="32238">MKKILLSSLFAITMLVSCDKKNETGTTTNDSGATPKETVAKPTPPKAEGTVRVLFVGNSHTEFFVSYPKMLEALCKENGKNVEVLTLVEMGVGIDEVLSANKSKADKMFAQTDTDGNYIDYVIMQEATRVSVQEDGKFSSNTKMLHDLIVKNSPGVATYVYQLMTPLDIETSDFKTYQPQIVEIVKEVAKSLPNAGVVNFADVLTSAYEGKEGYVSKKDGADLLRFSDSSKHALNDAVFLNSIVLYQYLFGETPKIPQQLPLSTGTSDSDEIKLMDVSKGVSNPEALLKIATSFK</sequence>
<evidence type="ECO:0008006" key="4">
    <source>
        <dbReference type="Google" id="ProtNLM"/>
    </source>
</evidence>
<dbReference type="RefSeq" id="WP_125019236.1">
    <property type="nucleotide sequence ID" value="NZ_RQVQ01000020.1"/>
</dbReference>
<dbReference type="AlphaFoldDB" id="A0A3P3W8W2"/>
<dbReference type="OrthoDB" id="651233at2"/>
<dbReference type="PROSITE" id="PS51257">
    <property type="entry name" value="PROKAR_LIPOPROTEIN"/>
    <property type="match status" value="1"/>
</dbReference>
<dbReference type="SUPFAM" id="SSF52266">
    <property type="entry name" value="SGNH hydrolase"/>
    <property type="match status" value="1"/>
</dbReference>
<organism evidence="2 3">
    <name type="scientific">Paenimyroides tangerinum</name>
    <dbReference type="NCBI Taxonomy" id="2488728"/>
    <lineage>
        <taxon>Bacteria</taxon>
        <taxon>Pseudomonadati</taxon>
        <taxon>Bacteroidota</taxon>
        <taxon>Flavobacteriia</taxon>
        <taxon>Flavobacteriales</taxon>
        <taxon>Flavobacteriaceae</taxon>
        <taxon>Paenimyroides</taxon>
    </lineage>
</organism>
<evidence type="ECO:0000256" key="1">
    <source>
        <dbReference type="SAM" id="MobiDB-lite"/>
    </source>
</evidence>
<gene>
    <name evidence="2" type="ORF">EG240_09880</name>
</gene>
<proteinExistence type="predicted"/>
<dbReference type="EMBL" id="RQVQ01000020">
    <property type="protein sequence ID" value="RRJ90049.1"/>
    <property type="molecule type" value="Genomic_DNA"/>
</dbReference>
<dbReference type="Proteomes" id="UP000275719">
    <property type="component" value="Unassembled WGS sequence"/>
</dbReference>
<keyword evidence="3" id="KW-1185">Reference proteome</keyword>
<evidence type="ECO:0000313" key="2">
    <source>
        <dbReference type="EMBL" id="RRJ90049.1"/>
    </source>
</evidence>
<accession>A0A3P3W8W2</accession>
<comment type="caution">
    <text evidence="2">The sequence shown here is derived from an EMBL/GenBank/DDBJ whole genome shotgun (WGS) entry which is preliminary data.</text>
</comment>
<dbReference type="GO" id="GO:0016788">
    <property type="term" value="F:hydrolase activity, acting on ester bonds"/>
    <property type="evidence" value="ECO:0007669"/>
    <property type="project" value="UniProtKB-ARBA"/>
</dbReference>